<name>A0A0F4ZM58_9PEZI</name>
<feature type="signal peptide" evidence="2">
    <location>
        <begin position="1"/>
        <end position="19"/>
    </location>
</feature>
<keyword evidence="4" id="KW-1185">Reference proteome</keyword>
<dbReference type="Proteomes" id="UP000033483">
    <property type="component" value="Unassembled WGS sequence"/>
</dbReference>
<evidence type="ECO:0000256" key="2">
    <source>
        <dbReference type="SAM" id="SignalP"/>
    </source>
</evidence>
<feature type="region of interest" description="Disordered" evidence="1">
    <location>
        <begin position="132"/>
        <end position="155"/>
    </location>
</feature>
<dbReference type="GO" id="GO:0005576">
    <property type="term" value="C:extracellular region"/>
    <property type="evidence" value="ECO:0007669"/>
    <property type="project" value="InterPro"/>
</dbReference>
<evidence type="ECO:0000313" key="4">
    <source>
        <dbReference type="Proteomes" id="UP000033483"/>
    </source>
</evidence>
<feature type="chain" id="PRO_5002482564" description="Allergen Asp f 4" evidence="2">
    <location>
        <begin position="20"/>
        <end position="371"/>
    </location>
</feature>
<feature type="region of interest" description="Disordered" evidence="1">
    <location>
        <begin position="70"/>
        <end position="119"/>
    </location>
</feature>
<sequence length="371" mass="37899">MQLTQFAVLAGALAAGVSAHPSPAPAHAKAHGQFHERRLAAPASVKERDTIVEVQEFYIAGRPSPVSIATTTLTTSMPPTSTSVSTTSSTPVTTSSSSSSSSSSSTSTTTSSSSSSSSSSFSIAAVTTSAKPTTSSAPVTTSAKPSTTLSSATKTSTSAATTSSATGVAKEFCSSSKKRATLANIEYKGNTGTSDDWGCNIMEIDCSTLTLYDYTAKVSTTGGSYTCAHWNKIGPDGSVDGFWYSALTFSISGDETKCFAFEANTQGGMSCSAGSEVSKTSFGQYAGTWAEYDFGSQVNSGNSGSDVSVLVAEAYDLEYIGMSIKNPSGTLCSSITSTGDAFQAYVKGMEADDGVGCTGYFKGMLTIALGD</sequence>
<dbReference type="OrthoDB" id="118256at2759"/>
<accession>A0A0F4ZM58</accession>
<dbReference type="PANTHER" id="PTHR42039">
    <property type="entry name" value="PUTATIVE (AFU_ORTHOLOGUE AFUA_3G02940)-RELATED"/>
    <property type="match status" value="1"/>
</dbReference>
<dbReference type="GO" id="GO:0019863">
    <property type="term" value="F:IgE binding"/>
    <property type="evidence" value="ECO:0007669"/>
    <property type="project" value="InterPro"/>
</dbReference>
<evidence type="ECO:0000313" key="3">
    <source>
        <dbReference type="EMBL" id="KKA30938.1"/>
    </source>
</evidence>
<evidence type="ECO:0000256" key="1">
    <source>
        <dbReference type="SAM" id="MobiDB-lite"/>
    </source>
</evidence>
<reference evidence="3 4" key="1">
    <citation type="submission" date="2015-03" db="EMBL/GenBank/DDBJ databases">
        <authorList>
            <person name="Radwan O."/>
            <person name="Al-Naeli F.A."/>
            <person name="Rendon G.A."/>
            <person name="Fields C."/>
        </authorList>
    </citation>
    <scope>NUCLEOTIDE SEQUENCE [LARGE SCALE GENOMIC DNA]</scope>
    <source>
        <strain evidence="3">CR-DP1</strain>
    </source>
</reference>
<dbReference type="InterPro" id="IPR038903">
    <property type="entry name" value="Allergen_Asp_f_4"/>
</dbReference>
<keyword evidence="2" id="KW-0732">Signal</keyword>
<gene>
    <name evidence="3" type="ORF">TD95_004331</name>
</gene>
<organism evidence="3 4">
    <name type="scientific">Thielaviopsis punctulata</name>
    <dbReference type="NCBI Taxonomy" id="72032"/>
    <lineage>
        <taxon>Eukaryota</taxon>
        <taxon>Fungi</taxon>
        <taxon>Dikarya</taxon>
        <taxon>Ascomycota</taxon>
        <taxon>Pezizomycotina</taxon>
        <taxon>Sordariomycetes</taxon>
        <taxon>Hypocreomycetidae</taxon>
        <taxon>Microascales</taxon>
        <taxon>Ceratocystidaceae</taxon>
        <taxon>Thielaviopsis</taxon>
    </lineage>
</organism>
<dbReference type="PANTHER" id="PTHR42039:SF1">
    <property type="entry name" value="PUTATIVE (AFU_ORTHOLOGUE AFUA_3G02940)-RELATED"/>
    <property type="match status" value="1"/>
</dbReference>
<dbReference type="Pfam" id="PF25312">
    <property type="entry name" value="Allergen_Asp_f_4"/>
    <property type="match status" value="1"/>
</dbReference>
<dbReference type="EMBL" id="LAEV01000173">
    <property type="protein sequence ID" value="KKA30938.1"/>
    <property type="molecule type" value="Genomic_DNA"/>
</dbReference>
<proteinExistence type="predicted"/>
<dbReference type="AlphaFoldDB" id="A0A0F4ZM58"/>
<evidence type="ECO:0008006" key="5">
    <source>
        <dbReference type="Google" id="ProtNLM"/>
    </source>
</evidence>
<comment type="caution">
    <text evidence="3">The sequence shown here is derived from an EMBL/GenBank/DDBJ whole genome shotgun (WGS) entry which is preliminary data.</text>
</comment>
<protein>
    <recommendedName>
        <fullName evidence="5">Allergen Asp f 4</fullName>
    </recommendedName>
</protein>